<dbReference type="InterPro" id="IPR021748">
    <property type="entry name" value="DUF3314"/>
</dbReference>
<organism evidence="1 2">
    <name type="scientific">Scophthalmus maximus</name>
    <name type="common">Turbot</name>
    <name type="synonym">Psetta maxima</name>
    <dbReference type="NCBI Taxonomy" id="52904"/>
    <lineage>
        <taxon>Eukaryota</taxon>
        <taxon>Metazoa</taxon>
        <taxon>Chordata</taxon>
        <taxon>Craniata</taxon>
        <taxon>Vertebrata</taxon>
        <taxon>Euteleostomi</taxon>
        <taxon>Actinopterygii</taxon>
        <taxon>Neopterygii</taxon>
        <taxon>Teleostei</taxon>
        <taxon>Neoteleostei</taxon>
        <taxon>Acanthomorphata</taxon>
        <taxon>Carangaria</taxon>
        <taxon>Pleuronectiformes</taxon>
        <taxon>Pleuronectoidei</taxon>
        <taxon>Scophthalmidae</taxon>
        <taxon>Scophthalmus</taxon>
    </lineage>
</organism>
<dbReference type="Proteomes" id="UP000438429">
    <property type="component" value="Unassembled WGS sequence"/>
</dbReference>
<evidence type="ECO:0000313" key="1">
    <source>
        <dbReference type="EMBL" id="KAF0037579.1"/>
    </source>
</evidence>
<sequence length="310" mass="34931">MKIIRVQVELQLETPPAGQQVFGGQPEEDMSELDEPLLWLADDAVAPPRGGCASCSCDSEACRPLEDRHAERSLQSMRLQLQFLMGKADDLHNCLKNDGLEHREREALAAAVPSFLYTCQPYFNHLESTARSNVSRNSPLPLEVYTETQLGRLRLTVFRYCKPTPYLAQVNTGLYKRMRWNVERLRDGLQQAGGEQGGGSEDTEYYFLCYEDIPIASAEAFDESQGVSHGNVVRMWSIGQWVQINPNTEDIYDWIMCEVPQAYYHQLLFLGSDEPSSSGATELLQQLLCVGFSHSDVTSVENWTSFFQAG</sequence>
<reference evidence="1 2" key="1">
    <citation type="submission" date="2019-06" db="EMBL/GenBank/DDBJ databases">
        <title>Draft genomes of female and male turbot (Scophthalmus maximus).</title>
        <authorList>
            <person name="Xu H."/>
            <person name="Xu X.-W."/>
            <person name="Shao C."/>
            <person name="Chen S."/>
        </authorList>
    </citation>
    <scope>NUCLEOTIDE SEQUENCE [LARGE SCALE GENOMIC DNA]</scope>
    <source>
        <strain evidence="1">Ysfricsl-2016a</strain>
        <tissue evidence="1">Blood</tissue>
    </source>
</reference>
<dbReference type="EMBL" id="VEVO01000009">
    <property type="protein sequence ID" value="KAF0037579.1"/>
    <property type="molecule type" value="Genomic_DNA"/>
</dbReference>
<proteinExistence type="predicted"/>
<dbReference type="PANTHER" id="PTHR36292">
    <property type="entry name" value="UPF0575 PROTEIN C19ORF67"/>
    <property type="match status" value="1"/>
</dbReference>
<evidence type="ECO:0000313" key="2">
    <source>
        <dbReference type="Proteomes" id="UP000438429"/>
    </source>
</evidence>
<accession>A0A6A4SXV9</accession>
<name>A0A6A4SXV9_SCOMX</name>
<dbReference type="Pfam" id="PF11771">
    <property type="entry name" value="DUF3314"/>
    <property type="match status" value="1"/>
</dbReference>
<gene>
    <name evidence="1" type="ORF">F2P81_010453</name>
</gene>
<dbReference type="AlphaFoldDB" id="A0A6A4SXV9"/>
<protein>
    <submittedName>
        <fullName evidence="1">Uncharacterized protein</fullName>
    </submittedName>
</protein>
<dbReference type="PANTHER" id="PTHR36292:SF1">
    <property type="entry name" value="UPF0575 PROTEIN C19ORF67"/>
    <property type="match status" value="1"/>
</dbReference>
<comment type="caution">
    <text evidence="1">The sequence shown here is derived from an EMBL/GenBank/DDBJ whole genome shotgun (WGS) entry which is preliminary data.</text>
</comment>